<evidence type="ECO:0000313" key="3">
    <source>
        <dbReference type="Proteomes" id="UP000660339"/>
    </source>
</evidence>
<sequence length="176" mass="18679">MTMTQTSSKSDRSDDRTYPSAFYAAAGVGDMAYAQLRKLPELADKLRDKAAELADQATKADVPQWKAKANEYGAFATGKAAEFTSKVDAAQIRDSIVAGTQTAAEKATKLYDALVARGEQAFTEQAPTPGFEPKTESKDGHTAHAETKAEATAETKAEDVPPAAKPAAKKPPRSAK</sequence>
<proteinExistence type="predicted"/>
<evidence type="ECO:0000313" key="2">
    <source>
        <dbReference type="EMBL" id="GIG17693.1"/>
    </source>
</evidence>
<dbReference type="EMBL" id="BONJ01000035">
    <property type="protein sequence ID" value="GIG17693.1"/>
    <property type="molecule type" value="Genomic_DNA"/>
</dbReference>
<feature type="compositionally biased region" description="Basic and acidic residues" evidence="1">
    <location>
        <begin position="133"/>
        <end position="159"/>
    </location>
</feature>
<gene>
    <name evidence="2" type="ORF">Cme02nite_60250</name>
</gene>
<feature type="region of interest" description="Disordered" evidence="1">
    <location>
        <begin position="121"/>
        <end position="176"/>
    </location>
</feature>
<protein>
    <submittedName>
        <fullName evidence="2">Uncharacterized protein</fullName>
    </submittedName>
</protein>
<dbReference type="AlphaFoldDB" id="A0A8J3LB50"/>
<accession>A0A8J3LB50</accession>
<name>A0A8J3LB50_9ACTN</name>
<reference evidence="2" key="1">
    <citation type="submission" date="2021-01" db="EMBL/GenBank/DDBJ databases">
        <title>Whole genome shotgun sequence of Catellatospora methionotrophica NBRC 14553.</title>
        <authorList>
            <person name="Komaki H."/>
            <person name="Tamura T."/>
        </authorList>
    </citation>
    <scope>NUCLEOTIDE SEQUENCE</scope>
    <source>
        <strain evidence="2">NBRC 14553</strain>
    </source>
</reference>
<evidence type="ECO:0000256" key="1">
    <source>
        <dbReference type="SAM" id="MobiDB-lite"/>
    </source>
</evidence>
<organism evidence="2 3">
    <name type="scientific">Catellatospora methionotrophica</name>
    <dbReference type="NCBI Taxonomy" id="121620"/>
    <lineage>
        <taxon>Bacteria</taxon>
        <taxon>Bacillati</taxon>
        <taxon>Actinomycetota</taxon>
        <taxon>Actinomycetes</taxon>
        <taxon>Micromonosporales</taxon>
        <taxon>Micromonosporaceae</taxon>
        <taxon>Catellatospora</taxon>
    </lineage>
</organism>
<comment type="caution">
    <text evidence="2">The sequence shown here is derived from an EMBL/GenBank/DDBJ whole genome shotgun (WGS) entry which is preliminary data.</text>
</comment>
<keyword evidence="3" id="KW-1185">Reference proteome</keyword>
<feature type="compositionally biased region" description="Basic residues" evidence="1">
    <location>
        <begin position="167"/>
        <end position="176"/>
    </location>
</feature>
<dbReference type="Proteomes" id="UP000660339">
    <property type="component" value="Unassembled WGS sequence"/>
</dbReference>